<dbReference type="Pfam" id="PF01430">
    <property type="entry name" value="HSP33"/>
    <property type="match status" value="1"/>
</dbReference>
<dbReference type="CDD" id="cd00498">
    <property type="entry name" value="Hsp33"/>
    <property type="match status" value="1"/>
</dbReference>
<reference evidence="8" key="1">
    <citation type="submission" date="2015-07" db="EMBL/GenBank/DDBJ databases">
        <title>Complete genome sequence and phylogenetic analysis of Limnochorda pilosa.</title>
        <authorList>
            <person name="Watanabe M."/>
            <person name="Kojima H."/>
            <person name="Fukui M."/>
        </authorList>
    </citation>
    <scope>NUCLEOTIDE SEQUENCE [LARGE SCALE GENOMIC DNA]</scope>
    <source>
        <strain evidence="8">HC45</strain>
    </source>
</reference>
<dbReference type="SUPFAM" id="SSF118352">
    <property type="entry name" value="HSP33 redox switch-like"/>
    <property type="match status" value="1"/>
</dbReference>
<dbReference type="InterPro" id="IPR016154">
    <property type="entry name" value="Heat_shock_Hsp33_C"/>
</dbReference>
<proteinExistence type="inferred from homology"/>
<evidence type="ECO:0000256" key="1">
    <source>
        <dbReference type="ARBA" id="ARBA00022490"/>
    </source>
</evidence>
<reference evidence="8" key="2">
    <citation type="journal article" date="2016" name="Int. J. Syst. Evol. Microbiol.">
        <title>Complete genome sequence and cell structure of Limnochorda pilosa, a Gram-negative spore-former within the phylum Firmicutes.</title>
        <authorList>
            <person name="Watanabe M."/>
            <person name="Kojima H."/>
            <person name="Fukui M."/>
        </authorList>
    </citation>
    <scope>NUCLEOTIDE SEQUENCE [LARGE SCALE GENOMIC DNA]</scope>
    <source>
        <strain evidence="8">HC45</strain>
    </source>
</reference>
<evidence type="ECO:0000256" key="3">
    <source>
        <dbReference type="ARBA" id="ARBA00023157"/>
    </source>
</evidence>
<dbReference type="Gene3D" id="3.90.1280.10">
    <property type="entry name" value="HSP33 redox switch-like"/>
    <property type="match status" value="1"/>
</dbReference>
<comment type="subcellular location">
    <subcellularLocation>
        <location evidence="6">Cytoplasm</location>
    </subcellularLocation>
</comment>
<keyword evidence="5 6" id="KW-0676">Redox-active center</keyword>
<keyword evidence="1 6" id="KW-0963">Cytoplasm</keyword>
<dbReference type="Gene3D" id="3.55.30.10">
    <property type="entry name" value="Hsp33 domain"/>
    <property type="match status" value="1"/>
</dbReference>
<keyword evidence="2 6" id="KW-0862">Zinc</keyword>
<dbReference type="PIRSF" id="PIRSF005261">
    <property type="entry name" value="Heat_shock_Hsp33"/>
    <property type="match status" value="1"/>
</dbReference>
<dbReference type="EMBL" id="AP014924">
    <property type="protein sequence ID" value="BAS27692.1"/>
    <property type="molecule type" value="Genomic_DNA"/>
</dbReference>
<sequence>MAAGGEVRVLAAESTVTVNEAQRRHGLLPTATAALGRLMTGAALLGAMLKGQESVTVQVVAGGPLGSLVAVAGSDGTVRGYVGNPAVHLPLNAHHHLDVGGAVGRGDLYVIRDLGLKEPYRGSVPLVSGEIGEDLAYYLAHSEQVPSAVALGVLVEVDASVRAAGGLIVQVLPGHGEETVATVEKALKDLPAISRSIDRGKGPVLLAEERLGSLGLRWLERRPLRFACPCSRERFEEGLVALGREELERLAAEQGEAETVCRFCGTVYRFDATDLRRLIGEATERAPS</sequence>
<dbReference type="KEGG" id="lpil:LIP_1849"/>
<dbReference type="NCBIfam" id="NF001033">
    <property type="entry name" value="PRK00114.1"/>
    <property type="match status" value="1"/>
</dbReference>
<dbReference type="SUPFAM" id="SSF64397">
    <property type="entry name" value="Hsp33 domain"/>
    <property type="match status" value="1"/>
</dbReference>
<dbReference type="PANTHER" id="PTHR30111">
    <property type="entry name" value="33 KDA CHAPERONIN"/>
    <property type="match status" value="1"/>
</dbReference>
<feature type="disulfide bond" description="Redox-active" evidence="6">
    <location>
        <begin position="228"/>
        <end position="230"/>
    </location>
</feature>
<comment type="PTM">
    <text evidence="6">Under oxidizing conditions two disulfide bonds are formed involving the reactive cysteines. Under reducing conditions zinc is bound to the reactive cysteines and the protein is inactive.</text>
</comment>
<feature type="disulfide bond" description="Redox-active" evidence="6">
    <location>
        <begin position="261"/>
        <end position="264"/>
    </location>
</feature>
<keyword evidence="8" id="KW-1185">Reference proteome</keyword>
<dbReference type="PANTHER" id="PTHR30111:SF1">
    <property type="entry name" value="33 KDA CHAPERONIN"/>
    <property type="match status" value="1"/>
</dbReference>
<comment type="similarity">
    <text evidence="6">Belongs to the HSP33 family.</text>
</comment>
<evidence type="ECO:0000313" key="8">
    <source>
        <dbReference type="Proteomes" id="UP000065807"/>
    </source>
</evidence>
<dbReference type="STRING" id="1555112.LIP_1849"/>
<evidence type="ECO:0000313" key="7">
    <source>
        <dbReference type="EMBL" id="BAS27692.1"/>
    </source>
</evidence>
<organism evidence="7 8">
    <name type="scientific">Limnochorda pilosa</name>
    <dbReference type="NCBI Taxonomy" id="1555112"/>
    <lineage>
        <taxon>Bacteria</taxon>
        <taxon>Bacillati</taxon>
        <taxon>Bacillota</taxon>
        <taxon>Limnochordia</taxon>
        <taxon>Limnochordales</taxon>
        <taxon>Limnochordaceae</taxon>
        <taxon>Limnochorda</taxon>
    </lineage>
</organism>
<evidence type="ECO:0000256" key="5">
    <source>
        <dbReference type="ARBA" id="ARBA00023284"/>
    </source>
</evidence>
<comment type="function">
    <text evidence="6">Redox regulated molecular chaperone. Protects both thermally unfolding and oxidatively damaged proteins from irreversible aggregation. Plays an important role in the bacterial defense system toward oxidative stress.</text>
</comment>
<dbReference type="HAMAP" id="MF_00117">
    <property type="entry name" value="HslO"/>
    <property type="match status" value="1"/>
</dbReference>
<keyword evidence="3 6" id="KW-1015">Disulfide bond</keyword>
<keyword evidence="7" id="KW-0346">Stress response</keyword>
<gene>
    <name evidence="6" type="primary">hslO</name>
    <name evidence="7" type="ORF">LIP_1849</name>
</gene>
<dbReference type="GO" id="GO:0042026">
    <property type="term" value="P:protein refolding"/>
    <property type="evidence" value="ECO:0007669"/>
    <property type="project" value="TreeGrafter"/>
</dbReference>
<evidence type="ECO:0000256" key="6">
    <source>
        <dbReference type="HAMAP-Rule" id="MF_00117"/>
    </source>
</evidence>
<dbReference type="GO" id="GO:0005737">
    <property type="term" value="C:cytoplasm"/>
    <property type="evidence" value="ECO:0007669"/>
    <property type="project" value="UniProtKB-SubCell"/>
</dbReference>
<keyword evidence="4 6" id="KW-0143">Chaperone</keyword>
<evidence type="ECO:0000256" key="2">
    <source>
        <dbReference type="ARBA" id="ARBA00022833"/>
    </source>
</evidence>
<dbReference type="GO" id="GO:0044183">
    <property type="term" value="F:protein folding chaperone"/>
    <property type="evidence" value="ECO:0007669"/>
    <property type="project" value="TreeGrafter"/>
</dbReference>
<name>A0A0K2SL20_LIMPI</name>
<dbReference type="InterPro" id="IPR016153">
    <property type="entry name" value="Heat_shock_Hsp33_N"/>
</dbReference>
<dbReference type="InterPro" id="IPR000397">
    <property type="entry name" value="Heat_shock_Hsp33"/>
</dbReference>
<dbReference type="GO" id="GO:0051082">
    <property type="term" value="F:unfolded protein binding"/>
    <property type="evidence" value="ECO:0007669"/>
    <property type="project" value="UniProtKB-UniRule"/>
</dbReference>
<dbReference type="Proteomes" id="UP000065807">
    <property type="component" value="Chromosome"/>
</dbReference>
<accession>A0A0K2SL20</accession>
<protein>
    <recommendedName>
        <fullName evidence="6">33 kDa chaperonin</fullName>
    </recommendedName>
    <alternativeName>
        <fullName evidence="6">Heat shock protein 33 homolog</fullName>
        <shortName evidence="6">HSP33</shortName>
    </alternativeName>
</protein>
<dbReference type="AlphaFoldDB" id="A0A0K2SL20"/>
<evidence type="ECO:0000256" key="4">
    <source>
        <dbReference type="ARBA" id="ARBA00023186"/>
    </source>
</evidence>
<dbReference type="PATRIC" id="fig|1555112.3.peg.1882"/>